<evidence type="ECO:0000313" key="5">
    <source>
        <dbReference type="EMBL" id="MFF3570166.1"/>
    </source>
</evidence>
<dbReference type="NCBIfam" id="TIGR00589">
    <property type="entry name" value="ogt"/>
    <property type="match status" value="1"/>
</dbReference>
<comment type="miscellaneous">
    <text evidence="2">This enzyme catalyzes only one turnover and therefore is not strictly catalytic. According to one definition, an enzyme is a biocatalyst that acts repeatedly and over many reaction cycles.</text>
</comment>
<dbReference type="Proteomes" id="UP001601992">
    <property type="component" value="Unassembled WGS sequence"/>
</dbReference>
<comment type="similarity">
    <text evidence="2">Belongs to the MGMT family.</text>
</comment>
<name>A0ABW6S1J1_9NOCA</name>
<proteinExistence type="inferred from homology"/>
<keyword evidence="6" id="KW-1185">Reference proteome</keyword>
<keyword evidence="2" id="KW-0234">DNA repair</keyword>
<comment type="subcellular location">
    <subcellularLocation>
        <location evidence="2">Cytoplasm</location>
    </subcellularLocation>
</comment>
<dbReference type="EMBL" id="JBIAQY010000006">
    <property type="protein sequence ID" value="MFF3570166.1"/>
    <property type="molecule type" value="Genomic_DNA"/>
</dbReference>
<dbReference type="SUPFAM" id="SSF46767">
    <property type="entry name" value="Methylated DNA-protein cysteine methyltransferase, C-terminal domain"/>
    <property type="match status" value="1"/>
</dbReference>
<evidence type="ECO:0000256" key="1">
    <source>
        <dbReference type="ARBA" id="ARBA00022763"/>
    </source>
</evidence>
<dbReference type="InterPro" id="IPR023546">
    <property type="entry name" value="MGMT"/>
</dbReference>
<comment type="catalytic activity">
    <reaction evidence="2">
        <text>a 4-O-methyl-thymidine in DNA + L-cysteinyl-[protein] = a thymidine in DNA + S-methyl-L-cysteinyl-[protein]</text>
        <dbReference type="Rhea" id="RHEA:53428"/>
        <dbReference type="Rhea" id="RHEA-COMP:10131"/>
        <dbReference type="Rhea" id="RHEA-COMP:10132"/>
        <dbReference type="Rhea" id="RHEA-COMP:13555"/>
        <dbReference type="Rhea" id="RHEA-COMP:13556"/>
        <dbReference type="ChEBI" id="CHEBI:29950"/>
        <dbReference type="ChEBI" id="CHEBI:82612"/>
        <dbReference type="ChEBI" id="CHEBI:137386"/>
        <dbReference type="ChEBI" id="CHEBI:137387"/>
        <dbReference type="EC" id="2.1.1.63"/>
    </reaction>
</comment>
<dbReference type="PANTHER" id="PTHR10815">
    <property type="entry name" value="METHYLATED-DNA--PROTEIN-CYSTEINE METHYLTRANSFERASE"/>
    <property type="match status" value="1"/>
</dbReference>
<dbReference type="InterPro" id="IPR008332">
    <property type="entry name" value="MethylG_MeTrfase_N"/>
</dbReference>
<dbReference type="InterPro" id="IPR014048">
    <property type="entry name" value="MethylDNA_cys_MeTrfase_DNA-bd"/>
</dbReference>
<evidence type="ECO:0000259" key="3">
    <source>
        <dbReference type="Pfam" id="PF01035"/>
    </source>
</evidence>
<reference evidence="5 6" key="1">
    <citation type="submission" date="2024-10" db="EMBL/GenBank/DDBJ databases">
        <title>The Natural Products Discovery Center: Release of the First 8490 Sequenced Strains for Exploring Actinobacteria Biosynthetic Diversity.</title>
        <authorList>
            <person name="Kalkreuter E."/>
            <person name="Kautsar S.A."/>
            <person name="Yang D."/>
            <person name="Bader C.D."/>
            <person name="Teijaro C.N."/>
            <person name="Fluegel L."/>
            <person name="Davis C.M."/>
            <person name="Simpson J.R."/>
            <person name="Lauterbach L."/>
            <person name="Steele A.D."/>
            <person name="Gui C."/>
            <person name="Meng S."/>
            <person name="Li G."/>
            <person name="Viehrig K."/>
            <person name="Ye F."/>
            <person name="Su P."/>
            <person name="Kiefer A.F."/>
            <person name="Nichols A."/>
            <person name="Cepeda A.J."/>
            <person name="Yan W."/>
            <person name="Fan B."/>
            <person name="Jiang Y."/>
            <person name="Adhikari A."/>
            <person name="Zheng C.-J."/>
            <person name="Schuster L."/>
            <person name="Cowan T.M."/>
            <person name="Smanski M.J."/>
            <person name="Chevrette M.G."/>
            <person name="De Carvalho L.P.S."/>
            <person name="Shen B."/>
        </authorList>
    </citation>
    <scope>NUCLEOTIDE SEQUENCE [LARGE SCALE GENOMIC DNA]</scope>
    <source>
        <strain evidence="5 6">NPDC002593</strain>
    </source>
</reference>
<evidence type="ECO:0000256" key="2">
    <source>
        <dbReference type="HAMAP-Rule" id="MF_00772"/>
    </source>
</evidence>
<keyword evidence="2 5" id="KW-0808">Transferase</keyword>
<feature type="domain" description="Methylated-DNA-[protein]-cysteine S-methyltransferase DNA binding" evidence="3">
    <location>
        <begin position="79"/>
        <end position="158"/>
    </location>
</feature>
<dbReference type="PANTHER" id="PTHR10815:SF5">
    <property type="entry name" value="METHYLATED-DNA--PROTEIN-CYSTEINE METHYLTRANSFERASE"/>
    <property type="match status" value="1"/>
</dbReference>
<dbReference type="HAMAP" id="MF_00772">
    <property type="entry name" value="OGT"/>
    <property type="match status" value="1"/>
</dbReference>
<sequence>MAVYATMNSPVGELLLTGELGPDGLALDSVSMSGGKKTPAVGDRTAAPEAFTEVIAQLNDYFAGERTHFDLEYTTGGTDFQRRVWQAVDEIPYGTTVGYGRIAEQIGASRAAVRAVGTAIGANPLLIVRPCHRVVGANGALTGYAGGLDNKRVLLDLEYARRTA</sequence>
<keyword evidence="1 2" id="KW-0227">DNA damage</keyword>
<keyword evidence="2 5" id="KW-0489">Methyltransferase</keyword>
<feature type="domain" description="Methylguanine DNA methyltransferase ribonuclease-like" evidence="4">
    <location>
        <begin position="3"/>
        <end position="71"/>
    </location>
</feature>
<dbReference type="Gene3D" id="1.10.10.10">
    <property type="entry name" value="Winged helix-like DNA-binding domain superfamily/Winged helix DNA-binding domain"/>
    <property type="match status" value="1"/>
</dbReference>
<dbReference type="CDD" id="cd06445">
    <property type="entry name" value="ATase"/>
    <property type="match status" value="1"/>
</dbReference>
<dbReference type="Gene3D" id="3.30.160.70">
    <property type="entry name" value="Methylated DNA-protein cysteine methyltransferase domain"/>
    <property type="match status" value="1"/>
</dbReference>
<feature type="active site" description="Nucleophile; methyl group acceptor" evidence="2">
    <location>
        <position position="131"/>
    </location>
</feature>
<dbReference type="GO" id="GO:0032259">
    <property type="term" value="P:methylation"/>
    <property type="evidence" value="ECO:0007669"/>
    <property type="project" value="UniProtKB-KW"/>
</dbReference>
<gene>
    <name evidence="5" type="ORF">ACFYXQ_20525</name>
</gene>
<dbReference type="RefSeq" id="WP_040820046.1">
    <property type="nucleotide sequence ID" value="NZ_JBIAQY010000006.1"/>
</dbReference>
<organism evidence="5 6">
    <name type="scientific">Nocardia jiangxiensis</name>
    <dbReference type="NCBI Taxonomy" id="282685"/>
    <lineage>
        <taxon>Bacteria</taxon>
        <taxon>Bacillati</taxon>
        <taxon>Actinomycetota</taxon>
        <taxon>Actinomycetes</taxon>
        <taxon>Mycobacteriales</taxon>
        <taxon>Nocardiaceae</taxon>
        <taxon>Nocardia</taxon>
    </lineage>
</organism>
<dbReference type="GO" id="GO:0003908">
    <property type="term" value="F:methylated-DNA-[protein]-cysteine S-methyltransferase activity"/>
    <property type="evidence" value="ECO:0007669"/>
    <property type="project" value="UniProtKB-EC"/>
</dbReference>
<keyword evidence="2" id="KW-0963">Cytoplasm</keyword>
<comment type="caution">
    <text evidence="5">The sequence shown here is derived from an EMBL/GenBank/DDBJ whole genome shotgun (WGS) entry which is preliminary data.</text>
</comment>
<dbReference type="Pfam" id="PF01035">
    <property type="entry name" value="DNA_binding_1"/>
    <property type="match status" value="1"/>
</dbReference>
<dbReference type="EC" id="2.1.1.63" evidence="2"/>
<dbReference type="Pfam" id="PF02870">
    <property type="entry name" value="Methyltransf_1N"/>
    <property type="match status" value="1"/>
</dbReference>
<dbReference type="SUPFAM" id="SSF53155">
    <property type="entry name" value="Methylated DNA-protein cysteine methyltransferase domain"/>
    <property type="match status" value="1"/>
</dbReference>
<dbReference type="InterPro" id="IPR036217">
    <property type="entry name" value="MethylDNA_cys_MeTrfase_DNAb"/>
</dbReference>
<evidence type="ECO:0000259" key="4">
    <source>
        <dbReference type="Pfam" id="PF02870"/>
    </source>
</evidence>
<evidence type="ECO:0000313" key="6">
    <source>
        <dbReference type="Proteomes" id="UP001601992"/>
    </source>
</evidence>
<protein>
    <recommendedName>
        <fullName evidence="2">Methylated-DNA--protein-cysteine methyltransferase</fullName>
        <ecNumber evidence="2">2.1.1.63</ecNumber>
    </recommendedName>
    <alternativeName>
        <fullName evidence="2">6-O-methylguanine-DNA methyltransferase</fullName>
        <shortName evidence="2">MGMT</shortName>
    </alternativeName>
    <alternativeName>
        <fullName evidence="2">O-6-methylguanine-DNA-alkyltransferase</fullName>
    </alternativeName>
</protein>
<comment type="catalytic activity">
    <reaction evidence="2">
        <text>a 6-O-methyl-2'-deoxyguanosine in DNA + L-cysteinyl-[protein] = S-methyl-L-cysteinyl-[protein] + a 2'-deoxyguanosine in DNA</text>
        <dbReference type="Rhea" id="RHEA:24000"/>
        <dbReference type="Rhea" id="RHEA-COMP:10131"/>
        <dbReference type="Rhea" id="RHEA-COMP:10132"/>
        <dbReference type="Rhea" id="RHEA-COMP:11367"/>
        <dbReference type="Rhea" id="RHEA-COMP:11368"/>
        <dbReference type="ChEBI" id="CHEBI:29950"/>
        <dbReference type="ChEBI" id="CHEBI:82612"/>
        <dbReference type="ChEBI" id="CHEBI:85445"/>
        <dbReference type="ChEBI" id="CHEBI:85448"/>
        <dbReference type="EC" id="2.1.1.63"/>
    </reaction>
</comment>
<dbReference type="InterPro" id="IPR036631">
    <property type="entry name" value="MGMT_N_sf"/>
</dbReference>
<accession>A0ABW6S1J1</accession>
<dbReference type="InterPro" id="IPR036388">
    <property type="entry name" value="WH-like_DNA-bd_sf"/>
</dbReference>
<comment type="function">
    <text evidence="2">Involved in the cellular defense against the biological effects of O6-methylguanine (O6-MeG) and O4-methylthymine (O4-MeT) in DNA. Repairs the methylated nucleobase in DNA by stoichiometrically transferring the methyl group to a cysteine residue in the enzyme. This is a suicide reaction: the enzyme is irreversibly inactivated.</text>
</comment>